<evidence type="ECO:0000256" key="9">
    <source>
        <dbReference type="ARBA" id="ARBA00022833"/>
    </source>
</evidence>
<comment type="similarity">
    <text evidence="3">Belongs to the histone deacetylase family. HD type 2 subfamily.</text>
</comment>
<evidence type="ECO:0000256" key="1">
    <source>
        <dbReference type="ARBA" id="ARBA00001947"/>
    </source>
</evidence>
<keyword evidence="9" id="KW-0862">Zinc</keyword>
<evidence type="ECO:0000256" key="8">
    <source>
        <dbReference type="ARBA" id="ARBA00022801"/>
    </source>
</evidence>
<evidence type="ECO:0000256" key="4">
    <source>
        <dbReference type="ARBA" id="ARBA00022491"/>
    </source>
</evidence>
<feature type="domain" description="UBP-type" evidence="15">
    <location>
        <begin position="50"/>
        <end position="149"/>
    </location>
</feature>
<comment type="cofactor">
    <cofactor evidence="1">
        <name>Zn(2+)</name>
        <dbReference type="ChEBI" id="CHEBI:29105"/>
    </cofactor>
</comment>
<evidence type="ECO:0000256" key="12">
    <source>
        <dbReference type="ARBA" id="ARBA00023163"/>
    </source>
</evidence>
<evidence type="ECO:0000256" key="7">
    <source>
        <dbReference type="ARBA" id="ARBA00022771"/>
    </source>
</evidence>
<evidence type="ECO:0000313" key="16">
    <source>
        <dbReference type="EMBL" id="KAK7495510.1"/>
    </source>
</evidence>
<dbReference type="PROSITE" id="PS50271">
    <property type="entry name" value="ZF_UBP"/>
    <property type="match status" value="1"/>
</dbReference>
<organism evidence="16 17">
    <name type="scientific">Batillaria attramentaria</name>
    <dbReference type="NCBI Taxonomy" id="370345"/>
    <lineage>
        <taxon>Eukaryota</taxon>
        <taxon>Metazoa</taxon>
        <taxon>Spiralia</taxon>
        <taxon>Lophotrochozoa</taxon>
        <taxon>Mollusca</taxon>
        <taxon>Gastropoda</taxon>
        <taxon>Caenogastropoda</taxon>
        <taxon>Sorbeoconcha</taxon>
        <taxon>Cerithioidea</taxon>
        <taxon>Batillariidae</taxon>
        <taxon>Batillaria</taxon>
    </lineage>
</organism>
<reference evidence="16 17" key="1">
    <citation type="journal article" date="2023" name="Sci. Data">
        <title>Genome assembly of the Korean intertidal mud-creeper Batillaria attramentaria.</title>
        <authorList>
            <person name="Patra A.K."/>
            <person name="Ho P.T."/>
            <person name="Jun S."/>
            <person name="Lee S.J."/>
            <person name="Kim Y."/>
            <person name="Won Y.J."/>
        </authorList>
    </citation>
    <scope>NUCLEOTIDE SEQUENCE [LARGE SCALE GENOMIC DNA]</scope>
    <source>
        <strain evidence="16">Wonlab-2016</strain>
    </source>
</reference>
<evidence type="ECO:0000256" key="11">
    <source>
        <dbReference type="ARBA" id="ARBA00023015"/>
    </source>
</evidence>
<dbReference type="Gene3D" id="3.30.40.10">
    <property type="entry name" value="Zinc/RING finger domain, C3HC4 (zinc finger)"/>
    <property type="match status" value="1"/>
</dbReference>
<keyword evidence="4" id="KW-0678">Repressor</keyword>
<dbReference type="EMBL" id="JACVVK020000074">
    <property type="protein sequence ID" value="KAK7495510.1"/>
    <property type="molecule type" value="Genomic_DNA"/>
</dbReference>
<keyword evidence="8" id="KW-0378">Hydrolase</keyword>
<comment type="caution">
    <text evidence="16">The sequence shown here is derived from an EMBL/GenBank/DDBJ whole genome shotgun (WGS) entry which is preliminary data.</text>
</comment>
<dbReference type="PANTHER" id="PTHR47665">
    <property type="entry name" value="HISTONE DEACETYLASE-LIKE PROTEIN"/>
    <property type="match status" value="1"/>
</dbReference>
<keyword evidence="10" id="KW-0156">Chromatin regulator</keyword>
<evidence type="ECO:0000256" key="14">
    <source>
        <dbReference type="PROSITE-ProRule" id="PRU00502"/>
    </source>
</evidence>
<keyword evidence="17" id="KW-1185">Reference proteome</keyword>
<evidence type="ECO:0000256" key="3">
    <source>
        <dbReference type="ARBA" id="ARBA00007738"/>
    </source>
</evidence>
<dbReference type="GO" id="GO:0006325">
    <property type="term" value="P:chromatin organization"/>
    <property type="evidence" value="ECO:0007669"/>
    <property type="project" value="UniProtKB-KW"/>
</dbReference>
<keyword evidence="7 14" id="KW-0863">Zinc-finger</keyword>
<keyword evidence="12" id="KW-0804">Transcription</keyword>
<dbReference type="Pfam" id="PF02148">
    <property type="entry name" value="zf-UBP"/>
    <property type="match status" value="1"/>
</dbReference>
<dbReference type="InterPro" id="IPR001607">
    <property type="entry name" value="Znf_UBP"/>
</dbReference>
<sequence>MTSVNLMALVLLDFSQQRENTWAGSSGRGVEELDFFLSGVEQLYAVQPSPWCPHLTCVQPLPPGGLDTSAPCQDCGDTTENWVCLVCYKVFCSRYVQEHMLFHSIAEEGHLMVLSYSDLSVWCYACNDYIDNQITHPMKDAAHRSKFGEALPSYFFIS</sequence>
<keyword evidence="5" id="KW-0479">Metal-binding</keyword>
<dbReference type="AlphaFoldDB" id="A0ABD0L8A7"/>
<gene>
    <name evidence="16" type="ORF">BaRGS_00013208</name>
</gene>
<dbReference type="FunFam" id="3.30.40.10:FF:000342">
    <property type="entry name" value="Histone deacetylase 6"/>
    <property type="match status" value="1"/>
</dbReference>
<protein>
    <recommendedName>
        <fullName evidence="15">UBP-type domain-containing protein</fullName>
    </recommendedName>
</protein>
<accession>A0ABD0L8A7</accession>
<keyword evidence="11" id="KW-0805">Transcription regulation</keyword>
<name>A0ABD0L8A7_9CAEN</name>
<keyword evidence="6" id="KW-0677">Repeat</keyword>
<evidence type="ECO:0000256" key="6">
    <source>
        <dbReference type="ARBA" id="ARBA00022737"/>
    </source>
</evidence>
<dbReference type="GO" id="GO:0016787">
    <property type="term" value="F:hydrolase activity"/>
    <property type="evidence" value="ECO:0007669"/>
    <property type="project" value="UniProtKB-KW"/>
</dbReference>
<keyword evidence="13" id="KW-0539">Nucleus</keyword>
<dbReference type="SMART" id="SM00290">
    <property type="entry name" value="ZnF_UBP"/>
    <property type="match status" value="1"/>
</dbReference>
<dbReference type="SUPFAM" id="SSF57850">
    <property type="entry name" value="RING/U-box"/>
    <property type="match status" value="1"/>
</dbReference>
<evidence type="ECO:0000259" key="15">
    <source>
        <dbReference type="PROSITE" id="PS50271"/>
    </source>
</evidence>
<evidence type="ECO:0000256" key="13">
    <source>
        <dbReference type="ARBA" id="ARBA00023242"/>
    </source>
</evidence>
<dbReference type="Proteomes" id="UP001519460">
    <property type="component" value="Unassembled WGS sequence"/>
</dbReference>
<dbReference type="PANTHER" id="PTHR47665:SF1">
    <property type="entry name" value="HISTONE DEACETYLASE-LIKE PROTEIN"/>
    <property type="match status" value="1"/>
</dbReference>
<proteinExistence type="inferred from homology"/>
<comment type="subcellular location">
    <subcellularLocation>
        <location evidence="2">Nucleus</location>
    </subcellularLocation>
</comment>
<evidence type="ECO:0000256" key="10">
    <source>
        <dbReference type="ARBA" id="ARBA00022853"/>
    </source>
</evidence>
<evidence type="ECO:0000256" key="2">
    <source>
        <dbReference type="ARBA" id="ARBA00004123"/>
    </source>
</evidence>
<dbReference type="GO" id="GO:0005634">
    <property type="term" value="C:nucleus"/>
    <property type="evidence" value="ECO:0007669"/>
    <property type="project" value="UniProtKB-SubCell"/>
</dbReference>
<dbReference type="GO" id="GO:0008270">
    <property type="term" value="F:zinc ion binding"/>
    <property type="evidence" value="ECO:0007669"/>
    <property type="project" value="UniProtKB-KW"/>
</dbReference>
<evidence type="ECO:0000256" key="5">
    <source>
        <dbReference type="ARBA" id="ARBA00022723"/>
    </source>
</evidence>
<evidence type="ECO:0000313" key="17">
    <source>
        <dbReference type="Proteomes" id="UP001519460"/>
    </source>
</evidence>
<dbReference type="InterPro" id="IPR013083">
    <property type="entry name" value="Znf_RING/FYVE/PHD"/>
</dbReference>